<name>A0ABN8J6X1_9NEOP</name>
<accession>A0ABN8J6X1</accession>
<dbReference type="PANTHER" id="PTHR46600">
    <property type="entry name" value="THAP DOMAIN-CONTAINING"/>
    <property type="match status" value="1"/>
</dbReference>
<comment type="subcellular location">
    <subcellularLocation>
        <location evidence="1">Nucleus</location>
        <location evidence="1">Nucleoplasm</location>
    </subcellularLocation>
</comment>
<feature type="domain" description="THAP-type" evidence="14">
    <location>
        <begin position="1"/>
        <end position="84"/>
    </location>
</feature>
<dbReference type="EMBL" id="OW152821">
    <property type="protein sequence ID" value="CAH2076153.1"/>
    <property type="molecule type" value="Genomic_DNA"/>
</dbReference>
<feature type="region of interest" description="Disordered" evidence="13">
    <location>
        <begin position="100"/>
        <end position="124"/>
    </location>
</feature>
<keyword evidence="9" id="KW-0804">Transcription</keyword>
<dbReference type="PANTHER" id="PTHR46600:SF1">
    <property type="entry name" value="THAP DOMAIN-CONTAINING PROTEIN 1"/>
    <property type="match status" value="1"/>
</dbReference>
<comment type="similarity">
    <text evidence="2">Belongs to the THAP1 family.</text>
</comment>
<evidence type="ECO:0000259" key="14">
    <source>
        <dbReference type="PROSITE" id="PS50950"/>
    </source>
</evidence>
<keyword evidence="8 12" id="KW-0238">DNA-binding</keyword>
<dbReference type="InterPro" id="IPR026516">
    <property type="entry name" value="THAP1/10"/>
</dbReference>
<protein>
    <recommendedName>
        <fullName evidence="14">THAP-type domain-containing protein</fullName>
    </recommendedName>
</protein>
<keyword evidence="3" id="KW-0479">Metal-binding</keyword>
<feature type="compositionally biased region" description="Polar residues" evidence="13">
    <location>
        <begin position="110"/>
        <end position="120"/>
    </location>
</feature>
<dbReference type="SMART" id="SM00692">
    <property type="entry name" value="DM3"/>
    <property type="match status" value="1"/>
</dbReference>
<dbReference type="SUPFAM" id="SSF57716">
    <property type="entry name" value="Glucocorticoid receptor-like (DNA-binding domain)"/>
    <property type="match status" value="1"/>
</dbReference>
<evidence type="ECO:0000256" key="11">
    <source>
        <dbReference type="ARBA" id="ARBA00023306"/>
    </source>
</evidence>
<keyword evidence="11" id="KW-0131">Cell cycle</keyword>
<keyword evidence="10" id="KW-0539">Nucleus</keyword>
<keyword evidence="7" id="KW-0175">Coiled coil</keyword>
<gene>
    <name evidence="15" type="ORF">IPOD504_LOCUS17155</name>
</gene>
<evidence type="ECO:0000256" key="5">
    <source>
        <dbReference type="ARBA" id="ARBA00022833"/>
    </source>
</evidence>
<feature type="non-terminal residue" evidence="15">
    <location>
        <position position="179"/>
    </location>
</feature>
<evidence type="ECO:0000256" key="10">
    <source>
        <dbReference type="ARBA" id="ARBA00023242"/>
    </source>
</evidence>
<evidence type="ECO:0000313" key="15">
    <source>
        <dbReference type="EMBL" id="CAH2076153.1"/>
    </source>
</evidence>
<evidence type="ECO:0000256" key="12">
    <source>
        <dbReference type="PROSITE-ProRule" id="PRU00309"/>
    </source>
</evidence>
<keyword evidence="16" id="KW-1185">Reference proteome</keyword>
<reference evidence="15" key="1">
    <citation type="submission" date="2022-03" db="EMBL/GenBank/DDBJ databases">
        <authorList>
            <person name="Martin H S."/>
        </authorList>
    </citation>
    <scope>NUCLEOTIDE SEQUENCE</scope>
</reference>
<proteinExistence type="inferred from homology"/>
<sequence length="179" mass="20156">MSNTKCCVAGCENNSGSSETLHKFPNPKKNNALFNSWVYSVGGNILGLENDHIFKYRRVCHKHFEDKYLCRNNRISIIAIPTLHMPGPTSLPKFTLIEKNRQSADPVSKDPSTSAATQPDSGKLEHMTMKENIGCWLNCCGDRVRPRHQQCELSEVADSRDSRGSFKKGTRATRKLFLN</sequence>
<evidence type="ECO:0000256" key="1">
    <source>
        <dbReference type="ARBA" id="ARBA00004642"/>
    </source>
</evidence>
<keyword evidence="5" id="KW-0862">Zinc</keyword>
<evidence type="ECO:0000313" key="16">
    <source>
        <dbReference type="Proteomes" id="UP000837857"/>
    </source>
</evidence>
<dbReference type="InterPro" id="IPR006612">
    <property type="entry name" value="THAP_Znf"/>
</dbReference>
<keyword evidence="4 12" id="KW-0863">Zinc-finger</keyword>
<evidence type="ECO:0000256" key="6">
    <source>
        <dbReference type="ARBA" id="ARBA00023015"/>
    </source>
</evidence>
<evidence type="ECO:0000256" key="2">
    <source>
        <dbReference type="ARBA" id="ARBA00006177"/>
    </source>
</evidence>
<evidence type="ECO:0000256" key="13">
    <source>
        <dbReference type="SAM" id="MobiDB-lite"/>
    </source>
</evidence>
<organism evidence="15 16">
    <name type="scientific">Iphiclides podalirius</name>
    <name type="common">scarce swallowtail</name>
    <dbReference type="NCBI Taxonomy" id="110791"/>
    <lineage>
        <taxon>Eukaryota</taxon>
        <taxon>Metazoa</taxon>
        <taxon>Ecdysozoa</taxon>
        <taxon>Arthropoda</taxon>
        <taxon>Hexapoda</taxon>
        <taxon>Insecta</taxon>
        <taxon>Pterygota</taxon>
        <taxon>Neoptera</taxon>
        <taxon>Endopterygota</taxon>
        <taxon>Lepidoptera</taxon>
        <taxon>Glossata</taxon>
        <taxon>Ditrysia</taxon>
        <taxon>Papilionoidea</taxon>
        <taxon>Papilionidae</taxon>
        <taxon>Papilioninae</taxon>
        <taxon>Iphiclides</taxon>
    </lineage>
</organism>
<evidence type="ECO:0000256" key="3">
    <source>
        <dbReference type="ARBA" id="ARBA00022723"/>
    </source>
</evidence>
<evidence type="ECO:0000256" key="8">
    <source>
        <dbReference type="ARBA" id="ARBA00023125"/>
    </source>
</evidence>
<dbReference type="SMART" id="SM00980">
    <property type="entry name" value="THAP"/>
    <property type="match status" value="1"/>
</dbReference>
<keyword evidence="6" id="KW-0805">Transcription regulation</keyword>
<evidence type="ECO:0000256" key="7">
    <source>
        <dbReference type="ARBA" id="ARBA00023054"/>
    </source>
</evidence>
<dbReference type="PROSITE" id="PS50950">
    <property type="entry name" value="ZF_THAP"/>
    <property type="match status" value="1"/>
</dbReference>
<dbReference type="Proteomes" id="UP000837857">
    <property type="component" value="Chromosome 9"/>
</dbReference>
<dbReference type="Pfam" id="PF05485">
    <property type="entry name" value="THAP"/>
    <property type="match status" value="1"/>
</dbReference>
<evidence type="ECO:0000256" key="9">
    <source>
        <dbReference type="ARBA" id="ARBA00023163"/>
    </source>
</evidence>
<evidence type="ECO:0000256" key="4">
    <source>
        <dbReference type="ARBA" id="ARBA00022771"/>
    </source>
</evidence>